<dbReference type="PANTHER" id="PTHR48011:SF51">
    <property type="entry name" value="PROTEIN KINASE SUPERFAMILY PROTEIN"/>
    <property type="match status" value="1"/>
</dbReference>
<keyword evidence="4 5" id="KW-0067">ATP-binding</keyword>
<dbReference type="GO" id="GO:0005524">
    <property type="term" value="F:ATP binding"/>
    <property type="evidence" value="ECO:0007669"/>
    <property type="project" value="UniProtKB-UniRule"/>
</dbReference>
<name>A0A5C7I755_9ROSI</name>
<keyword evidence="1" id="KW-0808">Transferase</keyword>
<dbReference type="Gene3D" id="1.10.510.10">
    <property type="entry name" value="Transferase(Phosphotransferase) domain 1"/>
    <property type="match status" value="1"/>
</dbReference>
<organism evidence="7 8">
    <name type="scientific">Acer yangbiense</name>
    <dbReference type="NCBI Taxonomy" id="1000413"/>
    <lineage>
        <taxon>Eukaryota</taxon>
        <taxon>Viridiplantae</taxon>
        <taxon>Streptophyta</taxon>
        <taxon>Embryophyta</taxon>
        <taxon>Tracheophyta</taxon>
        <taxon>Spermatophyta</taxon>
        <taxon>Magnoliopsida</taxon>
        <taxon>eudicotyledons</taxon>
        <taxon>Gunneridae</taxon>
        <taxon>Pentapetalae</taxon>
        <taxon>rosids</taxon>
        <taxon>malvids</taxon>
        <taxon>Sapindales</taxon>
        <taxon>Sapindaceae</taxon>
        <taxon>Hippocastanoideae</taxon>
        <taxon>Acereae</taxon>
        <taxon>Acer</taxon>
    </lineage>
</organism>
<evidence type="ECO:0000256" key="1">
    <source>
        <dbReference type="ARBA" id="ARBA00022679"/>
    </source>
</evidence>
<evidence type="ECO:0000256" key="2">
    <source>
        <dbReference type="ARBA" id="ARBA00022741"/>
    </source>
</evidence>
<feature type="binding site" evidence="5">
    <location>
        <position position="298"/>
    </location>
    <ligand>
        <name>ATP</name>
        <dbReference type="ChEBI" id="CHEBI:30616"/>
    </ligand>
</feature>
<accession>A0A5C7I755</accession>
<dbReference type="InterPro" id="IPR008271">
    <property type="entry name" value="Ser/Thr_kinase_AS"/>
</dbReference>
<dbReference type="Proteomes" id="UP000323000">
    <property type="component" value="Chromosome 4"/>
</dbReference>
<sequence>MSREGAGREDGQRMLSVEVVENGGNRPETCLESQPEGKVIADTKVIDCNTRLEGMPDFLDTPKLAESYGLDNLNLNSNQKQINSSTNLGVSLCGNKVGSSASTCPMIPTNSMGFTSLLNSGSGIVKNPDVFSNPNVADIGHGNYIEDPIKDHLVALNLNSACEQMERRARNQHRINNSGTGGPVLGKMKEVGGNGSTSDVQKKQMLVSSNEISADAVDIGVVWPRMIVVLAVITVRSLWFMLCRSIKGWLMLEICASLRKTCRWLRWVKVRVLGKGSYGVVTLAVNSEDPSLPSIAVKSSRLEDSHSLKSLEKEKRILDHLYGSPHILAFLTDTVSFDDQLGGWAYDLCLEYVPGGSLSDLIKKRGGRLPEREVQDYIRMILKGLCGVHEKGYVHCDLKPDNILVLPLQDGTNYLKIADFGLAKEPGEEKQYGDYFRFRFRGTPLYMSPESFLFGEIEWGLDIWSLGCVVVEMLTGKHAMRWVGDVRRNLESECAFVMQQPNIPEYMSDLGKDFLTRCFARNPRERWTAEMLLNHPYLLPEMAVMSATNSMQVRQGWCSLFEDGHQQQKQQSLVRRLCFNIFG</sequence>
<comment type="caution">
    <text evidence="7">The sequence shown here is derived from an EMBL/GenBank/DDBJ whole genome shotgun (WGS) entry which is preliminary data.</text>
</comment>
<evidence type="ECO:0000256" key="4">
    <source>
        <dbReference type="ARBA" id="ARBA00022840"/>
    </source>
</evidence>
<dbReference type="SUPFAM" id="SSF56112">
    <property type="entry name" value="Protein kinase-like (PK-like)"/>
    <property type="match status" value="1"/>
</dbReference>
<dbReference type="InterPro" id="IPR017441">
    <property type="entry name" value="Protein_kinase_ATP_BS"/>
</dbReference>
<dbReference type="SMART" id="SM00220">
    <property type="entry name" value="S_TKc"/>
    <property type="match status" value="1"/>
</dbReference>
<keyword evidence="3" id="KW-0418">Kinase</keyword>
<feature type="domain" description="Protein kinase" evidence="6">
    <location>
        <begin position="267"/>
        <end position="538"/>
    </location>
</feature>
<dbReference type="PANTHER" id="PTHR48011">
    <property type="entry name" value="CCR4-NOT TRANSCRIPTIONAL COMPLEX SUBUNIT CAF120-RELATED"/>
    <property type="match status" value="1"/>
</dbReference>
<evidence type="ECO:0000256" key="3">
    <source>
        <dbReference type="ARBA" id="ARBA00022777"/>
    </source>
</evidence>
<dbReference type="InterPro" id="IPR011009">
    <property type="entry name" value="Kinase-like_dom_sf"/>
</dbReference>
<keyword evidence="2 5" id="KW-0547">Nucleotide-binding</keyword>
<dbReference type="AlphaFoldDB" id="A0A5C7I755"/>
<dbReference type="InterPro" id="IPR052751">
    <property type="entry name" value="Plant_MAPKKK"/>
</dbReference>
<dbReference type="GO" id="GO:0007165">
    <property type="term" value="P:signal transduction"/>
    <property type="evidence" value="ECO:0007669"/>
    <property type="project" value="TreeGrafter"/>
</dbReference>
<dbReference type="PROSITE" id="PS00108">
    <property type="entry name" value="PROTEIN_KINASE_ST"/>
    <property type="match status" value="1"/>
</dbReference>
<dbReference type="PROSITE" id="PS00107">
    <property type="entry name" value="PROTEIN_KINASE_ATP"/>
    <property type="match status" value="1"/>
</dbReference>
<dbReference type="PROSITE" id="PS50011">
    <property type="entry name" value="PROTEIN_KINASE_DOM"/>
    <property type="match status" value="1"/>
</dbReference>
<evidence type="ECO:0000313" key="7">
    <source>
        <dbReference type="EMBL" id="TXG64316.1"/>
    </source>
</evidence>
<proteinExistence type="predicted"/>
<dbReference type="InterPro" id="IPR000719">
    <property type="entry name" value="Prot_kinase_dom"/>
</dbReference>
<protein>
    <recommendedName>
        <fullName evidence="6">Protein kinase domain-containing protein</fullName>
    </recommendedName>
</protein>
<dbReference type="Pfam" id="PF00069">
    <property type="entry name" value="Pkinase"/>
    <property type="match status" value="1"/>
</dbReference>
<dbReference type="OrthoDB" id="25592at2759"/>
<dbReference type="EMBL" id="VAHF01000004">
    <property type="protein sequence ID" value="TXG64316.1"/>
    <property type="molecule type" value="Genomic_DNA"/>
</dbReference>
<gene>
    <name evidence="7" type="ORF">EZV62_011310</name>
</gene>
<dbReference type="GO" id="GO:0004672">
    <property type="term" value="F:protein kinase activity"/>
    <property type="evidence" value="ECO:0007669"/>
    <property type="project" value="InterPro"/>
</dbReference>
<evidence type="ECO:0000313" key="8">
    <source>
        <dbReference type="Proteomes" id="UP000323000"/>
    </source>
</evidence>
<keyword evidence="8" id="KW-1185">Reference proteome</keyword>
<reference evidence="8" key="1">
    <citation type="journal article" date="2019" name="Gigascience">
        <title>De novo genome assembly of the endangered Acer yangbiense, a plant species with extremely small populations endemic to Yunnan Province, China.</title>
        <authorList>
            <person name="Yang J."/>
            <person name="Wariss H.M."/>
            <person name="Tao L."/>
            <person name="Zhang R."/>
            <person name="Yun Q."/>
            <person name="Hollingsworth P."/>
            <person name="Dao Z."/>
            <person name="Luo G."/>
            <person name="Guo H."/>
            <person name="Ma Y."/>
            <person name="Sun W."/>
        </authorList>
    </citation>
    <scope>NUCLEOTIDE SEQUENCE [LARGE SCALE GENOMIC DNA]</scope>
    <source>
        <strain evidence="8">cv. Malutang</strain>
    </source>
</reference>
<evidence type="ECO:0000256" key="5">
    <source>
        <dbReference type="PROSITE-ProRule" id="PRU10141"/>
    </source>
</evidence>
<evidence type="ECO:0000259" key="6">
    <source>
        <dbReference type="PROSITE" id="PS50011"/>
    </source>
</evidence>